<dbReference type="EMBL" id="KB644411">
    <property type="protein sequence ID" value="EPS28984.1"/>
    <property type="molecule type" value="Genomic_DNA"/>
</dbReference>
<dbReference type="eggNOG" id="ENOG502S6KB">
    <property type="taxonomic scope" value="Eukaryota"/>
</dbReference>
<dbReference type="HOGENOM" id="CLU_029797_2_1_1"/>
<dbReference type="Gene3D" id="3.30.559.10">
    <property type="entry name" value="Chloramphenicol acetyltransferase-like domain"/>
    <property type="match status" value="2"/>
</dbReference>
<dbReference type="InterPro" id="IPR023213">
    <property type="entry name" value="CAT-like_dom_sf"/>
</dbReference>
<evidence type="ECO:0000256" key="1">
    <source>
        <dbReference type="ARBA" id="ARBA00022679"/>
    </source>
</evidence>
<dbReference type="OrthoDB" id="21502at2759"/>
<name>S7ZFB8_PENO1</name>
<dbReference type="Proteomes" id="UP000019376">
    <property type="component" value="Unassembled WGS sequence"/>
</dbReference>
<organism evidence="2 3">
    <name type="scientific">Penicillium oxalicum (strain 114-2 / CGMCC 5302)</name>
    <name type="common">Penicillium decumbens</name>
    <dbReference type="NCBI Taxonomy" id="933388"/>
    <lineage>
        <taxon>Eukaryota</taxon>
        <taxon>Fungi</taxon>
        <taxon>Dikarya</taxon>
        <taxon>Ascomycota</taxon>
        <taxon>Pezizomycotina</taxon>
        <taxon>Eurotiomycetes</taxon>
        <taxon>Eurotiomycetidae</taxon>
        <taxon>Eurotiales</taxon>
        <taxon>Aspergillaceae</taxon>
        <taxon>Penicillium</taxon>
    </lineage>
</organism>
<keyword evidence="3" id="KW-1185">Reference proteome</keyword>
<dbReference type="GO" id="GO:0016747">
    <property type="term" value="F:acyltransferase activity, transferring groups other than amino-acyl groups"/>
    <property type="evidence" value="ECO:0007669"/>
    <property type="project" value="TreeGrafter"/>
</dbReference>
<evidence type="ECO:0000313" key="3">
    <source>
        <dbReference type="Proteomes" id="UP000019376"/>
    </source>
</evidence>
<dbReference type="PhylomeDB" id="S7ZFB8"/>
<dbReference type="Pfam" id="PF02458">
    <property type="entry name" value="Transferase"/>
    <property type="match status" value="1"/>
</dbReference>
<protein>
    <submittedName>
        <fullName evidence="2">Uncharacterized protein</fullName>
    </submittedName>
</protein>
<dbReference type="PANTHER" id="PTHR31642">
    <property type="entry name" value="TRICHOTHECENE 3-O-ACETYLTRANSFERASE"/>
    <property type="match status" value="1"/>
</dbReference>
<evidence type="ECO:0000313" key="2">
    <source>
        <dbReference type="EMBL" id="EPS28984.1"/>
    </source>
</evidence>
<accession>S7ZFB8</accession>
<dbReference type="PANTHER" id="PTHR31642:SF310">
    <property type="entry name" value="FATTY ALCOHOL:CAFFEOYL-COA ACYLTRANSFERASE"/>
    <property type="match status" value="1"/>
</dbReference>
<gene>
    <name evidence="2" type="ORF">PDE_03930</name>
</gene>
<dbReference type="AlphaFoldDB" id="S7ZFB8"/>
<sequence length="489" mass="55242">MASEEITHDQTIPFHIWDDVPYARAICLNVTLRFDEILDHVKLNESLAQLFQDKDWRKLGSRVRQNKSGKLEYHLPVEFTNDRPGFVFTTAHHETPISSHPLASQMPSSQKTSEILILGRMSIFNSITRHPNTPSVLADYLSADVPQLFIHIVTFTDTTLLTITFPHTIFDAMSLSYFLKSWTSILAGQKDQVAPFLGFSEDIFAAKSLADYIPAEKHVCYQQTCSKWTLGLYALCREWEVFWYPQVEDRAIVIPHLYVQRLREKALEEIQSTSTDPRESPFVSEGDIILAWMCKALGIAMDASPSTPVCISNVFDARAILGISQQGAYIGNGTMPCWTILKAGDLQEDSVSALALRVRRSLLDQRDKAQVCAMDSMRRKAVKETGFLPLVGDPHQIPMMCTNWYRARLFDLDFAGARVHGGLKSSERPCRPKYINNAGPDPLGPRSVRNFFTVLGKDGDGNWWFQVIARGKSWEKIEKTLRGLAVDIV</sequence>
<keyword evidence="1" id="KW-0808">Transferase</keyword>
<reference evidence="2 3" key="1">
    <citation type="journal article" date="2013" name="PLoS ONE">
        <title>Genomic and secretomic analyses reveal unique features of the lignocellulolytic enzyme system of Penicillium decumbens.</title>
        <authorList>
            <person name="Liu G."/>
            <person name="Zhang L."/>
            <person name="Wei X."/>
            <person name="Zou G."/>
            <person name="Qin Y."/>
            <person name="Ma L."/>
            <person name="Li J."/>
            <person name="Zheng H."/>
            <person name="Wang S."/>
            <person name="Wang C."/>
            <person name="Xun L."/>
            <person name="Zhao G.-P."/>
            <person name="Zhou Z."/>
            <person name="Qu Y."/>
        </authorList>
    </citation>
    <scope>NUCLEOTIDE SEQUENCE [LARGE SCALE GENOMIC DNA]</scope>
    <source>
        <strain evidence="3">114-2 / CGMCC 5302</strain>
    </source>
</reference>
<dbReference type="InterPro" id="IPR050317">
    <property type="entry name" value="Plant_Fungal_Acyltransferase"/>
</dbReference>
<proteinExistence type="predicted"/>